<feature type="domain" description="SET" evidence="1">
    <location>
        <begin position="22"/>
        <end position="132"/>
    </location>
</feature>
<organism evidence="2 3">
    <name type="scientific">Candidatus Wolfebacteria bacterium GW2011_GWC2_39_22</name>
    <dbReference type="NCBI Taxonomy" id="1619013"/>
    <lineage>
        <taxon>Bacteria</taxon>
        <taxon>Candidatus Wolfeibacteriota</taxon>
    </lineage>
</organism>
<comment type="caution">
    <text evidence="2">The sequence shown here is derived from an EMBL/GenBank/DDBJ whole genome shotgun (WGS) entry which is preliminary data.</text>
</comment>
<evidence type="ECO:0000313" key="2">
    <source>
        <dbReference type="EMBL" id="KKR11632.1"/>
    </source>
</evidence>
<dbReference type="Gene3D" id="2.170.270.10">
    <property type="entry name" value="SET domain"/>
    <property type="match status" value="1"/>
</dbReference>
<dbReference type="SUPFAM" id="SSF82199">
    <property type="entry name" value="SET domain"/>
    <property type="match status" value="1"/>
</dbReference>
<name>A0A0G0RDA2_9BACT</name>
<dbReference type="STRING" id="1619013.UT41_C0008G0005"/>
<dbReference type="Proteomes" id="UP000034665">
    <property type="component" value="Unassembled WGS sequence"/>
</dbReference>
<gene>
    <name evidence="2" type="ORF">UT41_C0008G0005</name>
</gene>
<sequence length="147" mass="16815">MFSCKRLNIIDTSNCMSKTNEFSFVLKVSAHGIGVFATEDIESGSFLRLFGSDELFEKSEGDTKRNKKDVPEIFWSNCIDMGDYLICPRDFGNIPVGWYVNHSKAPNAEHGQFNWYASRDISAGEEILIDYNTFNEPETSKEDFYHV</sequence>
<dbReference type="SMART" id="SM00317">
    <property type="entry name" value="SET"/>
    <property type="match status" value="1"/>
</dbReference>
<accession>A0A0G0RDA2</accession>
<dbReference type="PROSITE" id="PS50280">
    <property type="entry name" value="SET"/>
    <property type="match status" value="1"/>
</dbReference>
<dbReference type="EMBL" id="LBWR01000008">
    <property type="protein sequence ID" value="KKR11632.1"/>
    <property type="molecule type" value="Genomic_DNA"/>
</dbReference>
<dbReference type="InterPro" id="IPR001214">
    <property type="entry name" value="SET_dom"/>
</dbReference>
<proteinExistence type="predicted"/>
<dbReference type="AlphaFoldDB" id="A0A0G0RDA2"/>
<dbReference type="Pfam" id="PF00856">
    <property type="entry name" value="SET"/>
    <property type="match status" value="1"/>
</dbReference>
<dbReference type="InterPro" id="IPR046341">
    <property type="entry name" value="SET_dom_sf"/>
</dbReference>
<reference evidence="2 3" key="1">
    <citation type="journal article" date="2015" name="Nature">
        <title>rRNA introns, odd ribosomes, and small enigmatic genomes across a large radiation of phyla.</title>
        <authorList>
            <person name="Brown C.T."/>
            <person name="Hug L.A."/>
            <person name="Thomas B.C."/>
            <person name="Sharon I."/>
            <person name="Castelle C.J."/>
            <person name="Singh A."/>
            <person name="Wilkins M.J."/>
            <person name="Williams K.H."/>
            <person name="Banfield J.F."/>
        </authorList>
    </citation>
    <scope>NUCLEOTIDE SEQUENCE [LARGE SCALE GENOMIC DNA]</scope>
</reference>
<evidence type="ECO:0000259" key="1">
    <source>
        <dbReference type="PROSITE" id="PS50280"/>
    </source>
</evidence>
<evidence type="ECO:0000313" key="3">
    <source>
        <dbReference type="Proteomes" id="UP000034665"/>
    </source>
</evidence>
<protein>
    <recommendedName>
        <fullName evidence="1">SET domain-containing protein</fullName>
    </recommendedName>
</protein>